<comment type="caution">
    <text evidence="9">The sequence shown here is derived from an EMBL/GenBank/DDBJ whole genome shotgun (WGS) entry which is preliminary data.</text>
</comment>
<evidence type="ECO:0000259" key="8">
    <source>
        <dbReference type="Pfam" id="PF14322"/>
    </source>
</evidence>
<dbReference type="RefSeq" id="WP_172343979.1">
    <property type="nucleotide sequence ID" value="NZ_CASYYZ010000005.1"/>
</dbReference>
<keyword evidence="5" id="KW-0998">Cell outer membrane</keyword>
<dbReference type="InterPro" id="IPR033985">
    <property type="entry name" value="SusD-like_N"/>
</dbReference>
<organism evidence="9 10">
    <name type="scientific">Xylanibacter caecicola</name>
    <dbReference type="NCBI Taxonomy" id="2736294"/>
    <lineage>
        <taxon>Bacteria</taxon>
        <taxon>Pseudomonadati</taxon>
        <taxon>Bacteroidota</taxon>
        <taxon>Bacteroidia</taxon>
        <taxon>Bacteroidales</taxon>
        <taxon>Prevotellaceae</taxon>
        <taxon>Xylanibacter</taxon>
    </lineage>
</organism>
<accession>A0ABX2AZ18</accession>
<dbReference type="PROSITE" id="PS51257">
    <property type="entry name" value="PROKAR_LIPOPROTEIN"/>
    <property type="match status" value="1"/>
</dbReference>
<protein>
    <submittedName>
        <fullName evidence="9">RagB/SusD family nutrient uptake outer membrane protein</fullName>
    </submittedName>
</protein>
<dbReference type="EMBL" id="JABKKJ010000003">
    <property type="protein sequence ID" value="NPE24481.1"/>
    <property type="molecule type" value="Genomic_DNA"/>
</dbReference>
<keyword evidence="3 6" id="KW-0732">Signal</keyword>
<evidence type="ECO:0000313" key="9">
    <source>
        <dbReference type="EMBL" id="NPE24481.1"/>
    </source>
</evidence>
<dbReference type="CDD" id="cd08977">
    <property type="entry name" value="SusD"/>
    <property type="match status" value="1"/>
</dbReference>
<evidence type="ECO:0000256" key="2">
    <source>
        <dbReference type="ARBA" id="ARBA00006275"/>
    </source>
</evidence>
<keyword evidence="4" id="KW-0472">Membrane</keyword>
<sequence>MKTFKYMMAGVAMAAMAATGVSLTSCSDLDENPYTFIDPNSYYKTEAEVQTGLTGTYNRFRRLYSGNNALYLAEIEMLTEQGWPTYNKDNMHELSQWVYANSESVGGVMKIWAMAYECINRANVVLGRVDGVSMSDESRKRIKGQALFLRGYTYFHLLRLFGGVPLTTTYTNGVEGLDIPRASVDDTYKRIIDDLKQAEEFLPVRGTSGYEVWRASRGSAQAALGEVYLYKATMNDNNREDLQLAKDYSWQVINSKVYKLMPEFTDNFYWFNANAKNCEESVFELQYSEQAGQSNCMHIRFGLGRTNTAYMGCYQYARFGVSGLLYKEMVEKGDKRANALLSYFEGLCGPDAKSLVSQPCRYNINTLSWEPKAWNDRPAEMRAVFNCKYFDNRTSFSLEAPNANFPILRYSEVLLNYAEAANLLNGGDGLEQLNDVRKRAGLVTLPEGTSQADIDNDILDQRRYEFVGEGKVFFDELRKDKLADFATEKCRKTKELGITYMSDEIVFKPKKTYLFKIPKGDLDSNKALKGAQNPDNVSK</sequence>
<feature type="domain" description="RagB/SusD" evidence="7">
    <location>
        <begin position="353"/>
        <end position="534"/>
    </location>
</feature>
<dbReference type="Proteomes" id="UP000820977">
    <property type="component" value="Unassembled WGS sequence"/>
</dbReference>
<dbReference type="SUPFAM" id="SSF48452">
    <property type="entry name" value="TPR-like"/>
    <property type="match status" value="1"/>
</dbReference>
<name>A0ABX2AZ18_9BACT</name>
<evidence type="ECO:0000259" key="7">
    <source>
        <dbReference type="Pfam" id="PF07980"/>
    </source>
</evidence>
<keyword evidence="10" id="KW-1185">Reference proteome</keyword>
<dbReference type="Gene3D" id="1.25.40.390">
    <property type="match status" value="1"/>
</dbReference>
<evidence type="ECO:0000256" key="3">
    <source>
        <dbReference type="ARBA" id="ARBA00022729"/>
    </source>
</evidence>
<evidence type="ECO:0000256" key="5">
    <source>
        <dbReference type="ARBA" id="ARBA00023237"/>
    </source>
</evidence>
<reference evidence="9 10" key="1">
    <citation type="submission" date="2020-05" db="EMBL/GenBank/DDBJ databases">
        <title>Distinct polysaccharide utilization as determinants for interspecies competition between intestinal Prevotella spp.</title>
        <authorList>
            <person name="Galvez E.J.C."/>
            <person name="Iljazovic A."/>
            <person name="Strowig T."/>
        </authorList>
    </citation>
    <scope>NUCLEOTIDE SEQUENCE [LARGE SCALE GENOMIC DNA]</scope>
    <source>
        <strain evidence="9 10">PCHR</strain>
    </source>
</reference>
<dbReference type="Pfam" id="PF07980">
    <property type="entry name" value="SusD_RagB"/>
    <property type="match status" value="1"/>
</dbReference>
<dbReference type="Pfam" id="PF14322">
    <property type="entry name" value="SusD-like_3"/>
    <property type="match status" value="1"/>
</dbReference>
<gene>
    <name evidence="9" type="ORF">HPS54_02915</name>
</gene>
<comment type="subcellular location">
    <subcellularLocation>
        <location evidence="1">Cell outer membrane</location>
    </subcellularLocation>
</comment>
<feature type="signal peptide" evidence="6">
    <location>
        <begin position="1"/>
        <end position="17"/>
    </location>
</feature>
<evidence type="ECO:0000313" key="10">
    <source>
        <dbReference type="Proteomes" id="UP000820977"/>
    </source>
</evidence>
<dbReference type="InterPro" id="IPR012944">
    <property type="entry name" value="SusD_RagB_dom"/>
</dbReference>
<feature type="chain" id="PRO_5045303321" evidence="6">
    <location>
        <begin position="18"/>
        <end position="539"/>
    </location>
</feature>
<proteinExistence type="inferred from homology"/>
<evidence type="ECO:0000256" key="6">
    <source>
        <dbReference type="SAM" id="SignalP"/>
    </source>
</evidence>
<comment type="similarity">
    <text evidence="2">Belongs to the SusD family.</text>
</comment>
<feature type="domain" description="SusD-like N-terminal" evidence="8">
    <location>
        <begin position="46"/>
        <end position="229"/>
    </location>
</feature>
<evidence type="ECO:0000256" key="4">
    <source>
        <dbReference type="ARBA" id="ARBA00023136"/>
    </source>
</evidence>
<dbReference type="InterPro" id="IPR011990">
    <property type="entry name" value="TPR-like_helical_dom_sf"/>
</dbReference>
<evidence type="ECO:0000256" key="1">
    <source>
        <dbReference type="ARBA" id="ARBA00004442"/>
    </source>
</evidence>